<evidence type="ECO:0000313" key="2">
    <source>
        <dbReference type="EMBL" id="KAK9181557.1"/>
    </source>
</evidence>
<dbReference type="Gene3D" id="1.10.287.540">
    <property type="entry name" value="Helix hairpin bin"/>
    <property type="match status" value="1"/>
</dbReference>
<keyword evidence="1" id="KW-0175">Coiled coil</keyword>
<reference evidence="2 3" key="1">
    <citation type="submission" date="2024-05" db="EMBL/GenBank/DDBJ databases">
        <title>Haplotype-resolved chromosome-level genome assembly of Huyou (Citrus changshanensis).</title>
        <authorList>
            <person name="Miao C."/>
            <person name="Chen W."/>
            <person name="Wu Y."/>
            <person name="Wang L."/>
            <person name="Zhao S."/>
            <person name="Grierson D."/>
            <person name="Xu C."/>
            <person name="Chen K."/>
        </authorList>
    </citation>
    <scope>NUCLEOTIDE SEQUENCE [LARGE SCALE GENOMIC DNA]</scope>
    <source>
        <strain evidence="2">01-14</strain>
        <tissue evidence="2">Leaf</tissue>
    </source>
</reference>
<proteinExistence type="predicted"/>
<evidence type="ECO:0000313" key="3">
    <source>
        <dbReference type="Proteomes" id="UP001428341"/>
    </source>
</evidence>
<organism evidence="2 3">
    <name type="scientific">Citrus x changshan-huyou</name>
    <dbReference type="NCBI Taxonomy" id="2935761"/>
    <lineage>
        <taxon>Eukaryota</taxon>
        <taxon>Viridiplantae</taxon>
        <taxon>Streptophyta</taxon>
        <taxon>Embryophyta</taxon>
        <taxon>Tracheophyta</taxon>
        <taxon>Spermatophyta</taxon>
        <taxon>Magnoliopsida</taxon>
        <taxon>eudicotyledons</taxon>
        <taxon>Gunneridae</taxon>
        <taxon>Pentapetalae</taxon>
        <taxon>rosids</taxon>
        <taxon>malvids</taxon>
        <taxon>Sapindales</taxon>
        <taxon>Rutaceae</taxon>
        <taxon>Aurantioideae</taxon>
        <taxon>Citrus</taxon>
    </lineage>
</organism>
<sequence>MIQLQEEVVNEGYKPLSDEQLSQAMCGKKSSYISGLGVHYLPRHLQASTCNENNSTLRNELDSTKTELQATKNELQETKSELQSTKTTIDDLSSRFRQFETLTNSYIAGHSNASRLTSGHPSGP</sequence>
<keyword evidence="3" id="KW-1185">Reference proteome</keyword>
<dbReference type="AlphaFoldDB" id="A0AAP0LP14"/>
<evidence type="ECO:0000256" key="1">
    <source>
        <dbReference type="SAM" id="Coils"/>
    </source>
</evidence>
<protein>
    <submittedName>
        <fullName evidence="2">Uncharacterized protein</fullName>
    </submittedName>
</protein>
<feature type="coiled-coil region" evidence="1">
    <location>
        <begin position="54"/>
        <end position="95"/>
    </location>
</feature>
<comment type="caution">
    <text evidence="2">The sequence shown here is derived from an EMBL/GenBank/DDBJ whole genome shotgun (WGS) entry which is preliminary data.</text>
</comment>
<dbReference type="Proteomes" id="UP001428341">
    <property type="component" value="Unassembled WGS sequence"/>
</dbReference>
<dbReference type="EMBL" id="JBCGBO010000024">
    <property type="protein sequence ID" value="KAK9181557.1"/>
    <property type="molecule type" value="Genomic_DNA"/>
</dbReference>
<gene>
    <name evidence="2" type="ORF">WN944_024694</name>
</gene>
<name>A0AAP0LP14_9ROSI</name>
<accession>A0AAP0LP14</accession>